<comment type="subunit">
    <text evidence="4">Homodimer.</text>
</comment>
<evidence type="ECO:0000313" key="9">
    <source>
        <dbReference type="EMBL" id="CPR19016.1"/>
    </source>
</evidence>
<name>A0A0D6JEU6_9HYPH</name>
<dbReference type="InterPro" id="IPR020095">
    <property type="entry name" value="PsdUridine_synth_TruA_C"/>
</dbReference>
<dbReference type="KEGG" id="fil:BN1229_v1_1965"/>
<dbReference type="InterPro" id="IPR020097">
    <property type="entry name" value="PsdUridine_synth_TruA_a/b_dom"/>
</dbReference>
<dbReference type="EC" id="5.4.99.12" evidence="4"/>
<comment type="function">
    <text evidence="4">Formation of pseudouridine at positions 38, 39 and 40 in the anticodon stem and loop of transfer RNAs.</text>
</comment>
<protein>
    <recommendedName>
        <fullName evidence="4">tRNA pseudouridine synthase A</fullName>
        <ecNumber evidence="4">5.4.99.12</ecNumber>
    </recommendedName>
    <alternativeName>
        <fullName evidence="4">tRNA pseudouridine(38-40) synthase</fullName>
    </alternativeName>
    <alternativeName>
        <fullName evidence="4">tRNA pseudouridylate synthase I</fullName>
    </alternativeName>
    <alternativeName>
        <fullName evidence="4">tRNA-uridine isomerase I</fullName>
    </alternativeName>
</protein>
<sequence length="257" mass="28148">MPRYRITIEYDGTPFVGWQTQAVGKTVQSSLQTAIASFCGETVSIRGAGRTDSGVHALGQVAHFDLAREQDPYRIREALNHLLRPNPIAVLECVEVGPEFDARFSATARHYLYRILDRRAPPALDRNRVWWLPVGLDAEAMHNAAQCLVGHHDFTTFRASACQAASPVKTLDRLCVSRVGEEVHITASARSFLHNQVRSLVGTLKLVGAGRWTRADVAEALAARRRAACGPVAPPTGLYLVGVDYDKPEAMPGSVDH</sequence>
<evidence type="ECO:0000256" key="7">
    <source>
        <dbReference type="RuleBase" id="RU003792"/>
    </source>
</evidence>
<dbReference type="Gene3D" id="3.30.70.580">
    <property type="entry name" value="Pseudouridine synthase I, catalytic domain, N-terminal subdomain"/>
    <property type="match status" value="1"/>
</dbReference>
<reference evidence="10" key="1">
    <citation type="submission" date="2015-02" db="EMBL/GenBank/DDBJ databases">
        <authorList>
            <person name="Chooi Y.-H."/>
        </authorList>
    </citation>
    <scope>NUCLEOTIDE SEQUENCE [LARGE SCALE GENOMIC DNA]</scope>
    <source>
        <strain evidence="10">strain Y</strain>
    </source>
</reference>
<feature type="active site" description="Nucleophile" evidence="4 5">
    <location>
        <position position="52"/>
    </location>
</feature>
<feature type="domain" description="Pseudouridine synthase I TruA alpha/beta" evidence="8">
    <location>
        <begin position="144"/>
        <end position="246"/>
    </location>
</feature>
<keyword evidence="2 4" id="KW-0819">tRNA processing</keyword>
<dbReference type="PANTHER" id="PTHR11142:SF0">
    <property type="entry name" value="TRNA PSEUDOURIDINE SYNTHASE-LIKE 1"/>
    <property type="match status" value="1"/>
</dbReference>
<dbReference type="EMBL" id="LN829119">
    <property type="protein sequence ID" value="CPR19016.1"/>
    <property type="molecule type" value="Genomic_DNA"/>
</dbReference>
<dbReference type="InterPro" id="IPR020094">
    <property type="entry name" value="TruA/RsuA/RluB/E/F_N"/>
</dbReference>
<dbReference type="Gene3D" id="3.30.70.660">
    <property type="entry name" value="Pseudouridine synthase I, catalytic domain, C-terminal subdomain"/>
    <property type="match status" value="1"/>
</dbReference>
<feature type="domain" description="Pseudouridine synthase I TruA alpha/beta" evidence="8">
    <location>
        <begin position="8"/>
        <end position="104"/>
    </location>
</feature>
<dbReference type="PIRSF" id="PIRSF001430">
    <property type="entry name" value="tRNA_psdUrid_synth"/>
    <property type="match status" value="1"/>
</dbReference>
<dbReference type="SUPFAM" id="SSF55120">
    <property type="entry name" value="Pseudouridine synthase"/>
    <property type="match status" value="1"/>
</dbReference>
<proteinExistence type="inferred from homology"/>
<dbReference type="FunFam" id="3.30.70.580:FF:000001">
    <property type="entry name" value="tRNA pseudouridine synthase A"/>
    <property type="match status" value="1"/>
</dbReference>
<keyword evidence="10" id="KW-1185">Reference proteome</keyword>
<evidence type="ECO:0000256" key="5">
    <source>
        <dbReference type="PIRSR" id="PIRSR001430-1"/>
    </source>
</evidence>
<evidence type="ECO:0000256" key="1">
    <source>
        <dbReference type="ARBA" id="ARBA00009375"/>
    </source>
</evidence>
<dbReference type="InterPro" id="IPR001406">
    <property type="entry name" value="PsdUridine_synth_TruA"/>
</dbReference>
<comment type="similarity">
    <text evidence="1 4 7">Belongs to the tRNA pseudouridine synthase TruA family.</text>
</comment>
<dbReference type="AlphaFoldDB" id="A0A0D6JEU6"/>
<evidence type="ECO:0000256" key="2">
    <source>
        <dbReference type="ARBA" id="ARBA00022694"/>
    </source>
</evidence>
<evidence type="ECO:0000313" key="10">
    <source>
        <dbReference type="Proteomes" id="UP000033187"/>
    </source>
</evidence>
<comment type="catalytic activity">
    <reaction evidence="4 7">
        <text>uridine(38/39/40) in tRNA = pseudouridine(38/39/40) in tRNA</text>
        <dbReference type="Rhea" id="RHEA:22376"/>
        <dbReference type="Rhea" id="RHEA-COMP:10085"/>
        <dbReference type="Rhea" id="RHEA-COMP:10087"/>
        <dbReference type="ChEBI" id="CHEBI:65314"/>
        <dbReference type="ChEBI" id="CHEBI:65315"/>
        <dbReference type="EC" id="5.4.99.12"/>
    </reaction>
</comment>
<organism evidence="9 10">
    <name type="scientific">Candidatus Filomicrobium marinum</name>
    <dbReference type="NCBI Taxonomy" id="1608628"/>
    <lineage>
        <taxon>Bacteria</taxon>
        <taxon>Pseudomonadati</taxon>
        <taxon>Pseudomonadota</taxon>
        <taxon>Alphaproteobacteria</taxon>
        <taxon>Hyphomicrobiales</taxon>
        <taxon>Hyphomicrobiaceae</taxon>
        <taxon>Filomicrobium</taxon>
    </lineage>
</organism>
<gene>
    <name evidence="4 9" type="primary">truA</name>
    <name evidence="9" type="ORF">YBN1229_v1_1967</name>
</gene>
<dbReference type="CDD" id="cd02570">
    <property type="entry name" value="PseudoU_synth_EcTruA"/>
    <property type="match status" value="1"/>
</dbReference>
<accession>A0A0D6JEU6</accession>
<dbReference type="GO" id="GO:0031119">
    <property type="term" value="P:tRNA pseudouridine synthesis"/>
    <property type="evidence" value="ECO:0007669"/>
    <property type="project" value="UniProtKB-UniRule"/>
</dbReference>
<comment type="caution">
    <text evidence="4">Lacks conserved residue(s) required for the propagation of feature annotation.</text>
</comment>
<feature type="binding site" evidence="4 6">
    <location>
        <position position="111"/>
    </location>
    <ligand>
        <name>substrate</name>
    </ligand>
</feature>
<dbReference type="NCBIfam" id="TIGR00071">
    <property type="entry name" value="hisT_truA"/>
    <property type="match status" value="1"/>
</dbReference>
<dbReference type="Pfam" id="PF01416">
    <property type="entry name" value="PseudoU_synth_1"/>
    <property type="match status" value="2"/>
</dbReference>
<keyword evidence="3 4" id="KW-0413">Isomerase</keyword>
<dbReference type="KEGG" id="fiy:BN1229_v1_1967"/>
<dbReference type="PANTHER" id="PTHR11142">
    <property type="entry name" value="PSEUDOURIDYLATE SYNTHASE"/>
    <property type="match status" value="1"/>
</dbReference>
<evidence type="ECO:0000256" key="3">
    <source>
        <dbReference type="ARBA" id="ARBA00023235"/>
    </source>
</evidence>
<dbReference type="Proteomes" id="UP000033187">
    <property type="component" value="Chromosome 1"/>
</dbReference>
<evidence type="ECO:0000256" key="6">
    <source>
        <dbReference type="PIRSR" id="PIRSR001430-2"/>
    </source>
</evidence>
<evidence type="ECO:0000259" key="8">
    <source>
        <dbReference type="Pfam" id="PF01416"/>
    </source>
</evidence>
<evidence type="ECO:0000256" key="4">
    <source>
        <dbReference type="HAMAP-Rule" id="MF_00171"/>
    </source>
</evidence>
<dbReference type="GO" id="GO:0003723">
    <property type="term" value="F:RNA binding"/>
    <property type="evidence" value="ECO:0007669"/>
    <property type="project" value="InterPro"/>
</dbReference>
<dbReference type="InterPro" id="IPR020103">
    <property type="entry name" value="PsdUridine_synth_cat_dom_sf"/>
</dbReference>
<dbReference type="RefSeq" id="WP_046478058.1">
    <property type="nucleotide sequence ID" value="NZ_LN829118.1"/>
</dbReference>
<dbReference type="OrthoDB" id="9811823at2"/>
<dbReference type="GO" id="GO:0160147">
    <property type="term" value="F:tRNA pseudouridine(38-40) synthase activity"/>
    <property type="evidence" value="ECO:0007669"/>
    <property type="project" value="UniProtKB-EC"/>
</dbReference>
<dbReference type="HAMAP" id="MF_00171">
    <property type="entry name" value="TruA"/>
    <property type="match status" value="1"/>
</dbReference>